<sequence length="197" mass="21696">MGKRRSTEHQEALARKNTGNEMASTLADGKDRLNGPLGEHSAGADSEPVAHVTSVDAESAFRGPTSAPFSESFPLKRWDERGGGKNTTVLVADGEKTACDNRDYLEPSSRQQQQTWQGDTDEAGSRVLPGGRHDEARCSSRRPSRRRVSRSGTLVTRAQCVLEHPRPVRDRANEVKRLMSLCRDKVATGWKGRVQSE</sequence>
<evidence type="ECO:0000256" key="1">
    <source>
        <dbReference type="SAM" id="MobiDB-lite"/>
    </source>
</evidence>
<name>A0A8H4LQS3_9HYPO</name>
<feature type="region of interest" description="Disordered" evidence="1">
    <location>
        <begin position="1"/>
        <end position="152"/>
    </location>
</feature>
<feature type="compositionally biased region" description="Basic residues" evidence="1">
    <location>
        <begin position="139"/>
        <end position="149"/>
    </location>
</feature>
<feature type="compositionally biased region" description="Basic and acidic residues" evidence="1">
    <location>
        <begin position="74"/>
        <end position="83"/>
    </location>
</feature>
<feature type="compositionally biased region" description="Polar residues" evidence="1">
    <location>
        <begin position="108"/>
        <end position="118"/>
    </location>
</feature>
<feature type="compositionally biased region" description="Basic and acidic residues" evidence="1">
    <location>
        <begin position="93"/>
        <end position="105"/>
    </location>
</feature>
<evidence type="ECO:0000313" key="3">
    <source>
        <dbReference type="Proteomes" id="UP000557566"/>
    </source>
</evidence>
<gene>
    <name evidence="2" type="ORF">G6O67_008693</name>
</gene>
<keyword evidence="3" id="KW-1185">Reference proteome</keyword>
<proteinExistence type="predicted"/>
<organism evidence="2 3">
    <name type="scientific">Ophiocordyceps sinensis</name>
    <dbReference type="NCBI Taxonomy" id="72228"/>
    <lineage>
        <taxon>Eukaryota</taxon>
        <taxon>Fungi</taxon>
        <taxon>Dikarya</taxon>
        <taxon>Ascomycota</taxon>
        <taxon>Pezizomycotina</taxon>
        <taxon>Sordariomycetes</taxon>
        <taxon>Hypocreomycetidae</taxon>
        <taxon>Hypocreales</taxon>
        <taxon>Ophiocordycipitaceae</taxon>
        <taxon>Ophiocordyceps</taxon>
    </lineage>
</organism>
<dbReference type="AlphaFoldDB" id="A0A8H4LQS3"/>
<comment type="caution">
    <text evidence="2">The sequence shown here is derived from an EMBL/GenBank/DDBJ whole genome shotgun (WGS) entry which is preliminary data.</text>
</comment>
<evidence type="ECO:0000313" key="2">
    <source>
        <dbReference type="EMBL" id="KAF4504079.1"/>
    </source>
</evidence>
<dbReference type="Proteomes" id="UP000557566">
    <property type="component" value="Unassembled WGS sequence"/>
</dbReference>
<reference evidence="2 3" key="1">
    <citation type="journal article" date="2020" name="Genome Biol. Evol.">
        <title>A new high-quality draft genome assembly of the Chinese cordyceps Ophiocordyceps sinensis.</title>
        <authorList>
            <person name="Shu R."/>
            <person name="Zhang J."/>
            <person name="Meng Q."/>
            <person name="Zhang H."/>
            <person name="Zhou G."/>
            <person name="Li M."/>
            <person name="Wu P."/>
            <person name="Zhao Y."/>
            <person name="Chen C."/>
            <person name="Qin Q."/>
        </authorList>
    </citation>
    <scope>NUCLEOTIDE SEQUENCE [LARGE SCALE GENOMIC DNA]</scope>
    <source>
        <strain evidence="2 3">IOZ07</strain>
    </source>
</reference>
<feature type="compositionally biased region" description="Basic and acidic residues" evidence="1">
    <location>
        <begin position="1"/>
        <end position="14"/>
    </location>
</feature>
<dbReference type="EMBL" id="JAAVMX010000012">
    <property type="protein sequence ID" value="KAF4504079.1"/>
    <property type="molecule type" value="Genomic_DNA"/>
</dbReference>
<protein>
    <submittedName>
        <fullName evidence="2">Uncharacterized protein</fullName>
    </submittedName>
</protein>
<accession>A0A8H4LQS3</accession>